<accession>A0A7N0TDE0</accession>
<protein>
    <submittedName>
        <fullName evidence="2">Uncharacterized protein</fullName>
    </submittedName>
</protein>
<evidence type="ECO:0000313" key="3">
    <source>
        <dbReference type="Proteomes" id="UP000594263"/>
    </source>
</evidence>
<sequence>MVHCCLHPCALCQEHREMKGHLSDNVDLTMTVINPPPIQAMSTGHTEHRDSKSSSSGEQEENRTGTELQLQPLS</sequence>
<feature type="compositionally biased region" description="Polar residues" evidence="1">
    <location>
        <begin position="65"/>
        <end position="74"/>
    </location>
</feature>
<dbReference type="Proteomes" id="UP000594263">
    <property type="component" value="Unplaced"/>
</dbReference>
<dbReference type="AlphaFoldDB" id="A0A7N0TDE0"/>
<proteinExistence type="predicted"/>
<dbReference type="EnsemblPlants" id="Kaladp0032s0347.1.v1.1">
    <property type="protein sequence ID" value="Kaladp0032s0347.1.v1.1.CDS.1"/>
    <property type="gene ID" value="Kaladp0032s0347.v1.1"/>
</dbReference>
<name>A0A7N0TDE0_KALFE</name>
<keyword evidence="3" id="KW-1185">Reference proteome</keyword>
<reference evidence="2" key="1">
    <citation type="submission" date="2021-01" db="UniProtKB">
        <authorList>
            <consortium name="EnsemblPlants"/>
        </authorList>
    </citation>
    <scope>IDENTIFICATION</scope>
</reference>
<evidence type="ECO:0000313" key="2">
    <source>
        <dbReference type="EnsemblPlants" id="Kaladp0032s0347.1.v1.1.CDS.1"/>
    </source>
</evidence>
<dbReference type="Gramene" id="Kaladp0032s0347.1.v1.1">
    <property type="protein sequence ID" value="Kaladp0032s0347.1.v1.1.CDS.1"/>
    <property type="gene ID" value="Kaladp0032s0347.v1.1"/>
</dbReference>
<feature type="region of interest" description="Disordered" evidence="1">
    <location>
        <begin position="35"/>
        <end position="74"/>
    </location>
</feature>
<organism evidence="2 3">
    <name type="scientific">Kalanchoe fedtschenkoi</name>
    <name type="common">Lavender scallops</name>
    <name type="synonym">South American air plant</name>
    <dbReference type="NCBI Taxonomy" id="63787"/>
    <lineage>
        <taxon>Eukaryota</taxon>
        <taxon>Viridiplantae</taxon>
        <taxon>Streptophyta</taxon>
        <taxon>Embryophyta</taxon>
        <taxon>Tracheophyta</taxon>
        <taxon>Spermatophyta</taxon>
        <taxon>Magnoliopsida</taxon>
        <taxon>eudicotyledons</taxon>
        <taxon>Gunneridae</taxon>
        <taxon>Pentapetalae</taxon>
        <taxon>Saxifragales</taxon>
        <taxon>Crassulaceae</taxon>
        <taxon>Kalanchoe</taxon>
    </lineage>
</organism>
<evidence type="ECO:0000256" key="1">
    <source>
        <dbReference type="SAM" id="MobiDB-lite"/>
    </source>
</evidence>
<dbReference type="OMA" id="EMNASHE"/>